<accession>A0A7J7WVT0</accession>
<reference evidence="1 2" key="1">
    <citation type="journal article" date="2020" name="Nature">
        <title>Six reference-quality genomes reveal evolution of bat adaptations.</title>
        <authorList>
            <person name="Jebb D."/>
            <person name="Huang Z."/>
            <person name="Pippel M."/>
            <person name="Hughes G.M."/>
            <person name="Lavrichenko K."/>
            <person name="Devanna P."/>
            <person name="Winkler S."/>
            <person name="Jermiin L.S."/>
            <person name="Skirmuntt E.C."/>
            <person name="Katzourakis A."/>
            <person name="Burkitt-Gray L."/>
            <person name="Ray D.A."/>
            <person name="Sullivan K.A.M."/>
            <person name="Roscito J.G."/>
            <person name="Kirilenko B.M."/>
            <person name="Davalos L.M."/>
            <person name="Corthals A.P."/>
            <person name="Power M.L."/>
            <person name="Jones G."/>
            <person name="Ransome R.D."/>
            <person name="Dechmann D.K.N."/>
            <person name="Locatelli A.G."/>
            <person name="Puechmaille S.J."/>
            <person name="Fedrigo O."/>
            <person name="Jarvis E.D."/>
            <person name="Hiller M."/>
            <person name="Vernes S.C."/>
            <person name="Myers E.W."/>
            <person name="Teeling E.C."/>
        </authorList>
    </citation>
    <scope>NUCLEOTIDE SEQUENCE [LARGE SCALE GENOMIC DNA]</scope>
    <source>
        <strain evidence="1">MMyoMyo1</strain>
        <tissue evidence="1">Flight muscle</tissue>
    </source>
</reference>
<dbReference type="AlphaFoldDB" id="A0A7J7WVT0"/>
<gene>
    <name evidence="1" type="ORF">mMyoMyo1_011900</name>
</gene>
<keyword evidence="2" id="KW-1185">Reference proteome</keyword>
<dbReference type="Proteomes" id="UP000527355">
    <property type="component" value="Unassembled WGS sequence"/>
</dbReference>
<organism evidence="1 2">
    <name type="scientific">Myotis myotis</name>
    <name type="common">Greater mouse-eared bat</name>
    <name type="synonym">Vespertilio myotis</name>
    <dbReference type="NCBI Taxonomy" id="51298"/>
    <lineage>
        <taxon>Eukaryota</taxon>
        <taxon>Metazoa</taxon>
        <taxon>Chordata</taxon>
        <taxon>Craniata</taxon>
        <taxon>Vertebrata</taxon>
        <taxon>Euteleostomi</taxon>
        <taxon>Mammalia</taxon>
        <taxon>Eutheria</taxon>
        <taxon>Laurasiatheria</taxon>
        <taxon>Chiroptera</taxon>
        <taxon>Yangochiroptera</taxon>
        <taxon>Vespertilionidae</taxon>
        <taxon>Myotis</taxon>
    </lineage>
</organism>
<evidence type="ECO:0000313" key="2">
    <source>
        <dbReference type="Proteomes" id="UP000527355"/>
    </source>
</evidence>
<proteinExistence type="predicted"/>
<sequence length="147" mass="16485">MHKRQLWPGELTEESLGGGKYTAPFSTVHQCSSVLGAQDVGQIKSVIVAITTVEFIHFPADSLTGSHSFPSLFLQVKTNPLQPLGVSSSYSHYYSNHPPTSPPPNMHIHIYTIRTKLTLFLDFVITIYHNRICIFFFFTEQEISSAN</sequence>
<dbReference type="EMBL" id="JABWUV010000007">
    <property type="protein sequence ID" value="KAF6341481.1"/>
    <property type="molecule type" value="Genomic_DNA"/>
</dbReference>
<evidence type="ECO:0000313" key="1">
    <source>
        <dbReference type="EMBL" id="KAF6341481.1"/>
    </source>
</evidence>
<comment type="caution">
    <text evidence="1">The sequence shown here is derived from an EMBL/GenBank/DDBJ whole genome shotgun (WGS) entry which is preliminary data.</text>
</comment>
<protein>
    <submittedName>
        <fullName evidence="1">Uncharacterized protein</fullName>
    </submittedName>
</protein>
<name>A0A7J7WVT0_MYOMY</name>